<dbReference type="GO" id="GO:0071008">
    <property type="term" value="C:U2-type post-mRNA release spliceosomal complex"/>
    <property type="evidence" value="ECO:0007669"/>
    <property type="project" value="TreeGrafter"/>
</dbReference>
<keyword evidence="6" id="KW-0539">Nucleus</keyword>
<evidence type="ECO:0000259" key="8">
    <source>
        <dbReference type="PROSITE" id="PS50174"/>
    </source>
</evidence>
<feature type="domain" description="G-patch" evidence="8">
    <location>
        <begin position="140"/>
        <end position="186"/>
    </location>
</feature>
<dbReference type="GO" id="GO:0003676">
    <property type="term" value="F:nucleic acid binding"/>
    <property type="evidence" value="ECO:0007669"/>
    <property type="project" value="InterPro"/>
</dbReference>
<sequence length="769" mass="86691">MDNEERMESLRGKKQSKEEAIYGVFAESDEEVDNDRNIRFNKKGDHHKPDYTTGVSFVSGGSKSGSSLTKEVCTLISGIYGASSNESFKEKEDKRPMFRSTGKPQKQLGGEFIAGMRSSSSSGAPDPNKLTGWAKQGPQQGSVVMNIMKKMGYEQGKGLGREGQGIVEPVQAAVRPGRGAVGAYGREATGQKFGESAAEAQRRAAEEGPSAFEEKEAKPVVPKRARKELLQKVAYVTVDDVDSVERLRAAKHSGTKVIDMRGPESREYTGYGALKSVIDVSTKQSDITDRSRAHNILGLTEEEIGESSYRVRNLKDSLKDEFNIREGHSDKMENLDKMKEKLLERLQDPSMLMNDIKMTMHNLSTHLPGKKLIELEKEVVPIILSRIKKVFSKWQPLERDQVAAHLGMMKEWKDILEPLRNSMPLMGHGKLSAFDRLMWEGWMPPVRSSVLRWDPREEMESMMILVETWMPLMTPWMSDNFIEQLLVPRLTTRVEEWDPVTDASPIHEWLLPWREVVGDRLQPVCAPIRQKMAKALRKWSCTDKSALLMLAPWKDVWTPMIMASFLQQNILPKLKDGLVRMNLEPSSNALYEEFTACISWMAPESLIPPEAIANLLVDTFFPRWYEALSLWLDSPSVEKKDVQMWMKGWTDRFPPSLMASPVVKECLRRGLLALAGQRLSTPLPTSHSLSASPAARGAPEEMKFSAKEALEIMATKRGITYIPQPGKTKDGQQVYTFGKQSIFVNRGMIYVKSAGEWKPIDFQELMSIA</sequence>
<keyword evidence="10" id="KW-1185">Reference proteome</keyword>
<evidence type="ECO:0000256" key="1">
    <source>
        <dbReference type="ARBA" id="ARBA00004123"/>
    </source>
</evidence>
<evidence type="ECO:0000256" key="7">
    <source>
        <dbReference type="SAM" id="MobiDB-lite"/>
    </source>
</evidence>
<dbReference type="InterPro" id="IPR000467">
    <property type="entry name" value="G_patch_dom"/>
</dbReference>
<dbReference type="PANTHER" id="PTHR23329">
    <property type="entry name" value="TUFTELIN-INTERACTING PROTEIN 11-RELATED"/>
    <property type="match status" value="1"/>
</dbReference>
<keyword evidence="3" id="KW-0507">mRNA processing</keyword>
<proteinExistence type="inferred from homology"/>
<evidence type="ECO:0000256" key="2">
    <source>
        <dbReference type="ARBA" id="ARBA00010900"/>
    </source>
</evidence>
<evidence type="ECO:0000256" key="3">
    <source>
        <dbReference type="ARBA" id="ARBA00022664"/>
    </source>
</evidence>
<dbReference type="PANTHER" id="PTHR23329:SF1">
    <property type="entry name" value="TUFTELIN-INTERACTING PROTEIN 11"/>
    <property type="match status" value="1"/>
</dbReference>
<dbReference type="InterPro" id="IPR022783">
    <property type="entry name" value="GCFC_dom"/>
</dbReference>
<dbReference type="Pfam" id="PF07842">
    <property type="entry name" value="GCFC"/>
    <property type="match status" value="1"/>
</dbReference>
<dbReference type="Pfam" id="PF12457">
    <property type="entry name" value="TIP_N"/>
    <property type="match status" value="1"/>
</dbReference>
<gene>
    <name evidence="9" type="ORF">PMAYCL1PPCAC_08859</name>
</gene>
<feature type="compositionally biased region" description="Basic and acidic residues" evidence="7">
    <location>
        <begin position="87"/>
        <end position="96"/>
    </location>
</feature>
<protein>
    <recommendedName>
        <fullName evidence="8">G-patch domain-containing protein</fullName>
    </recommendedName>
</protein>
<comment type="similarity">
    <text evidence="2">Belongs to the TFP11/STIP family.</text>
</comment>
<organism evidence="9 10">
    <name type="scientific">Pristionchus mayeri</name>
    <dbReference type="NCBI Taxonomy" id="1317129"/>
    <lineage>
        <taxon>Eukaryota</taxon>
        <taxon>Metazoa</taxon>
        <taxon>Ecdysozoa</taxon>
        <taxon>Nematoda</taxon>
        <taxon>Chromadorea</taxon>
        <taxon>Rhabditida</taxon>
        <taxon>Rhabditina</taxon>
        <taxon>Diplogasteromorpha</taxon>
        <taxon>Diplogasteroidea</taxon>
        <taxon>Neodiplogasteridae</taxon>
        <taxon>Pristionchus</taxon>
    </lineage>
</organism>
<dbReference type="GO" id="GO:0000390">
    <property type="term" value="P:spliceosomal complex disassembly"/>
    <property type="evidence" value="ECO:0007669"/>
    <property type="project" value="InterPro"/>
</dbReference>
<dbReference type="Proteomes" id="UP001328107">
    <property type="component" value="Unassembled WGS sequence"/>
</dbReference>
<evidence type="ECO:0000313" key="9">
    <source>
        <dbReference type="EMBL" id="GMR38664.1"/>
    </source>
</evidence>
<keyword evidence="4" id="KW-0747">Spliceosome</keyword>
<evidence type="ECO:0000313" key="10">
    <source>
        <dbReference type="Proteomes" id="UP001328107"/>
    </source>
</evidence>
<comment type="subcellular location">
    <subcellularLocation>
        <location evidence="1">Nucleus</location>
    </subcellularLocation>
</comment>
<comment type="caution">
    <text evidence="9">The sequence shown here is derived from an EMBL/GenBank/DDBJ whole genome shotgun (WGS) entry which is preliminary data.</text>
</comment>
<dbReference type="InterPro" id="IPR022159">
    <property type="entry name" value="STIP/TFIP11_N"/>
</dbReference>
<keyword evidence="5" id="KW-0508">mRNA splicing</keyword>
<dbReference type="PROSITE" id="PS50174">
    <property type="entry name" value="G_PATCH"/>
    <property type="match status" value="1"/>
</dbReference>
<dbReference type="SMART" id="SM00443">
    <property type="entry name" value="G_patch"/>
    <property type="match status" value="1"/>
</dbReference>
<evidence type="ECO:0000256" key="6">
    <source>
        <dbReference type="ARBA" id="ARBA00023242"/>
    </source>
</evidence>
<accession>A0AAN4ZEV4</accession>
<evidence type="ECO:0000256" key="4">
    <source>
        <dbReference type="ARBA" id="ARBA00022728"/>
    </source>
</evidence>
<reference evidence="10" key="1">
    <citation type="submission" date="2022-10" db="EMBL/GenBank/DDBJ databases">
        <title>Genome assembly of Pristionchus species.</title>
        <authorList>
            <person name="Yoshida K."/>
            <person name="Sommer R.J."/>
        </authorList>
    </citation>
    <scope>NUCLEOTIDE SEQUENCE [LARGE SCALE GENOMIC DNA]</scope>
    <source>
        <strain evidence="10">RS5460</strain>
    </source>
</reference>
<dbReference type="AlphaFoldDB" id="A0AAN4ZEV4"/>
<dbReference type="Pfam" id="PF01585">
    <property type="entry name" value="G-patch"/>
    <property type="match status" value="1"/>
</dbReference>
<evidence type="ECO:0000256" key="5">
    <source>
        <dbReference type="ARBA" id="ARBA00023187"/>
    </source>
</evidence>
<feature type="region of interest" description="Disordered" evidence="7">
    <location>
        <begin position="86"/>
        <end position="138"/>
    </location>
</feature>
<name>A0AAN4ZEV4_9BILA</name>
<dbReference type="InterPro" id="IPR045211">
    <property type="entry name" value="TFP11/STIP/Ntr1"/>
</dbReference>
<dbReference type="EMBL" id="BTRK01000002">
    <property type="protein sequence ID" value="GMR38664.1"/>
    <property type="molecule type" value="Genomic_DNA"/>
</dbReference>